<protein>
    <submittedName>
        <fullName evidence="1">Uncharacterized protein</fullName>
    </submittedName>
</protein>
<evidence type="ECO:0000313" key="2">
    <source>
        <dbReference type="Proteomes" id="UP001056120"/>
    </source>
</evidence>
<evidence type="ECO:0000313" key="1">
    <source>
        <dbReference type="EMBL" id="KAI3821304.1"/>
    </source>
</evidence>
<comment type="caution">
    <text evidence="1">The sequence shown here is derived from an EMBL/GenBank/DDBJ whole genome shotgun (WGS) entry which is preliminary data.</text>
</comment>
<name>A0ACB9JLE1_9ASTR</name>
<accession>A0ACB9JLE1</accession>
<reference evidence="2" key="1">
    <citation type="journal article" date="2022" name="Mol. Ecol. Resour.">
        <title>The genomes of chicory, endive, great burdock and yacon provide insights into Asteraceae palaeo-polyploidization history and plant inulin production.</title>
        <authorList>
            <person name="Fan W."/>
            <person name="Wang S."/>
            <person name="Wang H."/>
            <person name="Wang A."/>
            <person name="Jiang F."/>
            <person name="Liu H."/>
            <person name="Zhao H."/>
            <person name="Xu D."/>
            <person name="Zhang Y."/>
        </authorList>
    </citation>
    <scope>NUCLEOTIDE SEQUENCE [LARGE SCALE GENOMIC DNA]</scope>
    <source>
        <strain evidence="2">cv. Yunnan</strain>
    </source>
</reference>
<gene>
    <name evidence="1" type="ORF">L1987_08868</name>
</gene>
<keyword evidence="2" id="KW-1185">Reference proteome</keyword>
<sequence length="478" mass="55434">MQLRTKYCMTPEAVFEIVGAGSEIPWGFVQPGPVGLILEGPWIGVAICAVISVHHVDGRMEPKYTVTTHIHLGEKHWKILVPVNFMVAESETQLVYYWKIADDLQRIFGSSQKSNFGVSFCVQPEDCNLQVTKFGVRFIRKEFIAAPHSDSTITVGTGIKRYPYFSHGPYIAAFKDDRNLHQHTCKLLNFIFGYGRQQDSLDGIYQITKGVLEINQEFLGRLSIFAREWRGVYCYYVISLGVSVLYRDFIRSLKDINDRWLSVKLALEQIVVKSRADNYNYNEMLQHLNDLEATYSVGFSDSFVTMFLSVCRRTFDFLCYLERDPDEVLAKTSSITIAGVIYMLAAYMGDVEHLKEMEDTTSSSLWQHLLESLRNKMHYFKENGDFIMRAHYNRELKISIFYDNRILLQELMNKMGRSDCFTKENAEEMMNVIDKLQKSIRKVSTIIQDMSSDASQYSHDISKARKHVYIVFWTFKRR</sequence>
<reference evidence="1 2" key="2">
    <citation type="journal article" date="2022" name="Mol. Ecol. Resour.">
        <title>The genomes of chicory, endive, great burdock and yacon provide insights into Asteraceae paleo-polyploidization history and plant inulin production.</title>
        <authorList>
            <person name="Fan W."/>
            <person name="Wang S."/>
            <person name="Wang H."/>
            <person name="Wang A."/>
            <person name="Jiang F."/>
            <person name="Liu H."/>
            <person name="Zhao H."/>
            <person name="Xu D."/>
            <person name="Zhang Y."/>
        </authorList>
    </citation>
    <scope>NUCLEOTIDE SEQUENCE [LARGE SCALE GENOMIC DNA]</scope>
    <source>
        <strain evidence="2">cv. Yunnan</strain>
        <tissue evidence="1">Leaves</tissue>
    </source>
</reference>
<dbReference type="EMBL" id="CM042020">
    <property type="protein sequence ID" value="KAI3821304.1"/>
    <property type="molecule type" value="Genomic_DNA"/>
</dbReference>
<proteinExistence type="predicted"/>
<organism evidence="1 2">
    <name type="scientific">Smallanthus sonchifolius</name>
    <dbReference type="NCBI Taxonomy" id="185202"/>
    <lineage>
        <taxon>Eukaryota</taxon>
        <taxon>Viridiplantae</taxon>
        <taxon>Streptophyta</taxon>
        <taxon>Embryophyta</taxon>
        <taxon>Tracheophyta</taxon>
        <taxon>Spermatophyta</taxon>
        <taxon>Magnoliopsida</taxon>
        <taxon>eudicotyledons</taxon>
        <taxon>Gunneridae</taxon>
        <taxon>Pentapetalae</taxon>
        <taxon>asterids</taxon>
        <taxon>campanulids</taxon>
        <taxon>Asterales</taxon>
        <taxon>Asteraceae</taxon>
        <taxon>Asteroideae</taxon>
        <taxon>Heliantheae alliance</taxon>
        <taxon>Millerieae</taxon>
        <taxon>Smallanthus</taxon>
    </lineage>
</organism>
<dbReference type="Proteomes" id="UP001056120">
    <property type="component" value="Linkage Group LG03"/>
</dbReference>